<dbReference type="AlphaFoldDB" id="A0A854X3L0"/>
<dbReference type="Proteomes" id="UP000218643">
    <property type="component" value="Unassembled WGS sequence"/>
</dbReference>
<name>A0A854X3L0_PSEFL</name>
<organism evidence="1 2">
    <name type="scientific">Pseudomonas fluorescens</name>
    <dbReference type="NCBI Taxonomy" id="294"/>
    <lineage>
        <taxon>Bacteria</taxon>
        <taxon>Pseudomonadati</taxon>
        <taxon>Pseudomonadota</taxon>
        <taxon>Gammaproteobacteria</taxon>
        <taxon>Pseudomonadales</taxon>
        <taxon>Pseudomonadaceae</taxon>
        <taxon>Pseudomonas</taxon>
    </lineage>
</organism>
<protein>
    <submittedName>
        <fullName evidence="1">Uncharacterized protein</fullName>
    </submittedName>
</protein>
<proteinExistence type="predicted"/>
<evidence type="ECO:0000313" key="1">
    <source>
        <dbReference type="EMBL" id="PCM50184.1"/>
    </source>
</evidence>
<sequence length="142" mass="15973">MKKPTTLQPAAGIWLLDIDHETLFADSLYGTIHSNVVILQGSRRSDRTGFDFRIEIKDSKLGNGQQDLPPNGLYDYPLDKELIKVSYNGIKDSQNFVGIPQTGKITICLDPTKKLYFGHLDIKFLVNQEPLNIKSIFGIHIS</sequence>
<dbReference type="RefSeq" id="WP_096795535.1">
    <property type="nucleotide sequence ID" value="NZ_NXHE01000007.1"/>
</dbReference>
<gene>
    <name evidence="1" type="ORF">CP335_08260</name>
</gene>
<accession>A0A854X3L0</accession>
<comment type="caution">
    <text evidence="1">The sequence shown here is derived from an EMBL/GenBank/DDBJ whole genome shotgun (WGS) entry which is preliminary data.</text>
</comment>
<evidence type="ECO:0000313" key="2">
    <source>
        <dbReference type="Proteomes" id="UP000218643"/>
    </source>
</evidence>
<reference evidence="1 2" key="2">
    <citation type="submission" date="2017-10" db="EMBL/GenBank/DDBJ databases">
        <title>Rhizosphere-associated Pseudomonas modulate jasmonic acid/salicylic acid antagonism to induce systemic resistance to herbivores at the cost of susceptibility to pathogens.</title>
        <authorList>
            <person name="Haney C.H."/>
            <person name="Wiesmann C.L."/>
            <person name="Shapiro L.R."/>
            <person name="O'Sullivan L.R."/>
            <person name="Khorasani S."/>
            <person name="Melnyk R.A."/>
            <person name="Xiao L."/>
            <person name="Bush J."/>
            <person name="Carrillo J."/>
            <person name="Pierce N.E."/>
            <person name="Ausubel F.M."/>
        </authorList>
    </citation>
    <scope>NUCLEOTIDE SEQUENCE [LARGE SCALE GENOMIC DNA]</scope>
    <source>
        <strain evidence="1 2">CH229</strain>
    </source>
</reference>
<reference evidence="1 2" key="1">
    <citation type="submission" date="2017-09" db="EMBL/GenBank/DDBJ databases">
        <authorList>
            <person name="Haney C."/>
            <person name="Melnyk R."/>
        </authorList>
    </citation>
    <scope>NUCLEOTIDE SEQUENCE [LARGE SCALE GENOMIC DNA]</scope>
    <source>
        <strain evidence="1 2">CH229</strain>
    </source>
</reference>
<dbReference type="EMBL" id="NXHE01000007">
    <property type="protein sequence ID" value="PCM50184.1"/>
    <property type="molecule type" value="Genomic_DNA"/>
</dbReference>